<dbReference type="Proteomes" id="UP000639396">
    <property type="component" value="Unassembled WGS sequence"/>
</dbReference>
<sequence>MSRKMAFVLLLISFLLTVSCTKITSIDIGEAVVKAEDSFRKLDGIDTTASSFNGEKDVKFRLMIKGNLTEAEANKLFRRILDTIAEFSNRPNVWDYYNGYFDVKNYDHGILYEGSKLIGEDLKVQSK</sequence>
<keyword evidence="3" id="KW-1185">Reference proteome</keyword>
<keyword evidence="1" id="KW-0732">Signal</keyword>
<gene>
    <name evidence="2" type="ORF">IDH45_33660</name>
</gene>
<proteinExistence type="predicted"/>
<accession>A0A927CF47</accession>
<feature type="signal peptide" evidence="1">
    <location>
        <begin position="1"/>
        <end position="21"/>
    </location>
</feature>
<dbReference type="RefSeq" id="WP_190932537.1">
    <property type="nucleotide sequence ID" value="NZ_JACXJA010000082.1"/>
</dbReference>
<dbReference type="AlphaFoldDB" id="A0A927CF47"/>
<feature type="chain" id="PRO_5039389970" evidence="1">
    <location>
        <begin position="22"/>
        <end position="127"/>
    </location>
</feature>
<name>A0A927CF47_9BACL</name>
<protein>
    <submittedName>
        <fullName evidence="2">Uncharacterized protein</fullName>
    </submittedName>
</protein>
<dbReference type="EMBL" id="JACXJA010000082">
    <property type="protein sequence ID" value="MBD2866923.1"/>
    <property type="molecule type" value="Genomic_DNA"/>
</dbReference>
<evidence type="ECO:0000313" key="2">
    <source>
        <dbReference type="EMBL" id="MBD2866923.1"/>
    </source>
</evidence>
<dbReference type="PROSITE" id="PS51257">
    <property type="entry name" value="PROKAR_LIPOPROTEIN"/>
    <property type="match status" value="1"/>
</dbReference>
<evidence type="ECO:0000256" key="1">
    <source>
        <dbReference type="SAM" id="SignalP"/>
    </source>
</evidence>
<comment type="caution">
    <text evidence="2">The sequence shown here is derived from an EMBL/GenBank/DDBJ whole genome shotgun (WGS) entry which is preliminary data.</text>
</comment>
<reference evidence="2" key="1">
    <citation type="submission" date="2020-09" db="EMBL/GenBank/DDBJ databases">
        <title>A novel bacterium of genus Paenibacillus, isolated from South China Sea.</title>
        <authorList>
            <person name="Huang H."/>
            <person name="Mo K."/>
            <person name="Hu Y."/>
        </authorList>
    </citation>
    <scope>NUCLEOTIDE SEQUENCE</scope>
    <source>
        <strain evidence="2">IB182363</strain>
    </source>
</reference>
<organism evidence="2 3">
    <name type="scientific">Paenibacillus oceani</name>
    <dbReference type="NCBI Taxonomy" id="2772510"/>
    <lineage>
        <taxon>Bacteria</taxon>
        <taxon>Bacillati</taxon>
        <taxon>Bacillota</taxon>
        <taxon>Bacilli</taxon>
        <taxon>Bacillales</taxon>
        <taxon>Paenibacillaceae</taxon>
        <taxon>Paenibacillus</taxon>
    </lineage>
</organism>
<evidence type="ECO:0000313" key="3">
    <source>
        <dbReference type="Proteomes" id="UP000639396"/>
    </source>
</evidence>